<dbReference type="EMBL" id="CAMXCT010000648">
    <property type="protein sequence ID" value="CAI3981626.1"/>
    <property type="molecule type" value="Genomic_DNA"/>
</dbReference>
<accession>A0A9P1C0I2</accession>
<gene>
    <name evidence="2" type="ORF">C1SCF055_LOCUS9397</name>
</gene>
<evidence type="ECO:0000256" key="1">
    <source>
        <dbReference type="SAM" id="MobiDB-lite"/>
    </source>
</evidence>
<evidence type="ECO:0000313" key="5">
    <source>
        <dbReference type="Proteomes" id="UP001152797"/>
    </source>
</evidence>
<comment type="caution">
    <text evidence="2">The sequence shown here is derived from an EMBL/GenBank/DDBJ whole genome shotgun (WGS) entry which is preliminary data.</text>
</comment>
<keyword evidence="4" id="KW-0413">Isomerase</keyword>
<name>A0A9P1C0I2_9DINO</name>
<feature type="region of interest" description="Disordered" evidence="1">
    <location>
        <begin position="257"/>
        <end position="297"/>
    </location>
</feature>
<proteinExistence type="predicted"/>
<organism evidence="2">
    <name type="scientific">Cladocopium goreaui</name>
    <dbReference type="NCBI Taxonomy" id="2562237"/>
    <lineage>
        <taxon>Eukaryota</taxon>
        <taxon>Sar</taxon>
        <taxon>Alveolata</taxon>
        <taxon>Dinophyceae</taxon>
        <taxon>Suessiales</taxon>
        <taxon>Symbiodiniaceae</taxon>
        <taxon>Cladocopium</taxon>
    </lineage>
</organism>
<sequence>MSSSCELQGHIVGTWTYQNGSSYRVVLDGDNFVFEERHGDGRDVRGILLQEDAWLVGRLIYRDTSEVSGTVMLQFADGLDTLTSFFQPRGTSGWVQAVATRSGKAQARILDGKGQRPLPTSLMQSQRSFLTQGPLSVTGYPEVSREEFGWSPILCDCVLQSLKARVAYLEETMSSHHSEATVRGSNYRCLPERGDWRDTSLRVQPVKAKTLARTIWSEADACQELSFPTLGKVQAEPAPPDKGQRRISKKDQAVQCVEEKPPVAPASPAAPPVLAPPAPSAPAAAPVEPPEKSCHCGSKTRRNVHLQAVLERQNRRCLVLAEDVAVLSEELGKIRSQPFTATGLLVSSSVGGDGK</sequence>
<feature type="compositionally biased region" description="Pro residues" evidence="1">
    <location>
        <begin position="262"/>
        <end position="280"/>
    </location>
</feature>
<evidence type="ECO:0000313" key="2">
    <source>
        <dbReference type="EMBL" id="CAI3981626.1"/>
    </source>
</evidence>
<dbReference type="Proteomes" id="UP001152797">
    <property type="component" value="Unassembled WGS sequence"/>
</dbReference>
<keyword evidence="5" id="KW-1185">Reference proteome</keyword>
<evidence type="ECO:0000313" key="4">
    <source>
        <dbReference type="EMBL" id="CAL4768938.1"/>
    </source>
</evidence>
<dbReference type="EMBL" id="CAMXCT020000648">
    <property type="protein sequence ID" value="CAL1135001.1"/>
    <property type="molecule type" value="Genomic_DNA"/>
</dbReference>
<dbReference type="EMBL" id="CAMXCT030000648">
    <property type="protein sequence ID" value="CAL4768938.1"/>
    <property type="molecule type" value="Genomic_DNA"/>
</dbReference>
<protein>
    <submittedName>
        <fullName evidence="4">Peptidylprolyl isomerase</fullName>
    </submittedName>
</protein>
<reference evidence="3" key="2">
    <citation type="submission" date="2024-04" db="EMBL/GenBank/DDBJ databases">
        <authorList>
            <person name="Chen Y."/>
            <person name="Shah S."/>
            <person name="Dougan E. K."/>
            <person name="Thang M."/>
            <person name="Chan C."/>
        </authorList>
    </citation>
    <scope>NUCLEOTIDE SEQUENCE [LARGE SCALE GENOMIC DNA]</scope>
</reference>
<dbReference type="GO" id="GO:0016853">
    <property type="term" value="F:isomerase activity"/>
    <property type="evidence" value="ECO:0007669"/>
    <property type="project" value="UniProtKB-KW"/>
</dbReference>
<evidence type="ECO:0000313" key="3">
    <source>
        <dbReference type="EMBL" id="CAL1135001.1"/>
    </source>
</evidence>
<reference evidence="2" key="1">
    <citation type="submission" date="2022-10" db="EMBL/GenBank/DDBJ databases">
        <authorList>
            <person name="Chen Y."/>
            <person name="Dougan E. K."/>
            <person name="Chan C."/>
            <person name="Rhodes N."/>
            <person name="Thang M."/>
        </authorList>
    </citation>
    <scope>NUCLEOTIDE SEQUENCE</scope>
</reference>
<feature type="region of interest" description="Disordered" evidence="1">
    <location>
        <begin position="232"/>
        <end position="251"/>
    </location>
</feature>
<dbReference type="AlphaFoldDB" id="A0A9P1C0I2"/>
<dbReference type="OrthoDB" id="417291at2759"/>